<proteinExistence type="predicted"/>
<evidence type="ECO:0000313" key="1">
    <source>
        <dbReference type="EMBL" id="CAL1296999.1"/>
    </source>
</evidence>
<dbReference type="Proteomes" id="UP001497382">
    <property type="component" value="Unassembled WGS sequence"/>
</dbReference>
<dbReference type="EMBL" id="CAXIEN010000410">
    <property type="protein sequence ID" value="CAL1296999.1"/>
    <property type="molecule type" value="Genomic_DNA"/>
</dbReference>
<evidence type="ECO:0000313" key="2">
    <source>
        <dbReference type="Proteomes" id="UP001497382"/>
    </source>
</evidence>
<reference evidence="1 2" key="1">
    <citation type="submission" date="2024-04" db="EMBL/GenBank/DDBJ databases">
        <authorList>
            <person name="Rising A."/>
            <person name="Reimegard J."/>
            <person name="Sonavane S."/>
            <person name="Akerstrom W."/>
            <person name="Nylinder S."/>
            <person name="Hedman E."/>
            <person name="Kallberg Y."/>
        </authorList>
    </citation>
    <scope>NUCLEOTIDE SEQUENCE [LARGE SCALE GENOMIC DNA]</scope>
</reference>
<evidence type="ECO:0008006" key="3">
    <source>
        <dbReference type="Google" id="ProtNLM"/>
    </source>
</evidence>
<name>A0AAV2BN28_9ARAC</name>
<keyword evidence="2" id="KW-1185">Reference proteome</keyword>
<organism evidence="1 2">
    <name type="scientific">Larinioides sclopetarius</name>
    <dbReference type="NCBI Taxonomy" id="280406"/>
    <lineage>
        <taxon>Eukaryota</taxon>
        <taxon>Metazoa</taxon>
        <taxon>Ecdysozoa</taxon>
        <taxon>Arthropoda</taxon>
        <taxon>Chelicerata</taxon>
        <taxon>Arachnida</taxon>
        <taxon>Araneae</taxon>
        <taxon>Araneomorphae</taxon>
        <taxon>Entelegynae</taxon>
        <taxon>Araneoidea</taxon>
        <taxon>Araneidae</taxon>
        <taxon>Larinioides</taxon>
    </lineage>
</organism>
<sequence>MSSNIFLLAFSVLLIAKPAQPLLLIAFYVPFLRIAVNLRKKSYLKSFAVRTDFTVPAQWKEHNQS</sequence>
<gene>
    <name evidence="1" type="ORF">LARSCL_LOCUS20042</name>
</gene>
<protein>
    <recommendedName>
        <fullName evidence="3">ATP synthase F0 subunit 8</fullName>
    </recommendedName>
</protein>
<dbReference type="AlphaFoldDB" id="A0AAV2BN28"/>
<comment type="caution">
    <text evidence="1">The sequence shown here is derived from an EMBL/GenBank/DDBJ whole genome shotgun (WGS) entry which is preliminary data.</text>
</comment>
<accession>A0AAV2BN28</accession>